<comment type="caution">
    <text evidence="2">The sequence shown here is derived from an EMBL/GenBank/DDBJ whole genome shotgun (WGS) entry which is preliminary data.</text>
</comment>
<name>A0ABS7BII9_9SPHN</name>
<dbReference type="RefSeq" id="WP_219746975.1">
    <property type="nucleotide sequence ID" value="NZ_JAHXZN010000001.1"/>
</dbReference>
<gene>
    <name evidence="2" type="ORF">KZ820_01645</name>
</gene>
<reference evidence="2 3" key="1">
    <citation type="submission" date="2021-07" db="EMBL/GenBank/DDBJ databases">
        <title>Sphingomonas sp.</title>
        <authorList>
            <person name="Feng G."/>
            <person name="Li J."/>
            <person name="Pan M."/>
        </authorList>
    </citation>
    <scope>NUCLEOTIDE SEQUENCE [LARGE SCALE GENOMIC DNA]</scope>
    <source>
        <strain evidence="2 3">RRHST34</strain>
    </source>
</reference>
<accession>A0ABS7BII9</accession>
<keyword evidence="1" id="KW-0472">Membrane</keyword>
<dbReference type="EMBL" id="JAHXZN010000001">
    <property type="protein sequence ID" value="MBW6529427.1"/>
    <property type="molecule type" value="Genomic_DNA"/>
</dbReference>
<evidence type="ECO:0000313" key="2">
    <source>
        <dbReference type="EMBL" id="MBW6529427.1"/>
    </source>
</evidence>
<feature type="transmembrane region" description="Helical" evidence="1">
    <location>
        <begin position="40"/>
        <end position="56"/>
    </location>
</feature>
<organism evidence="2 3">
    <name type="scientific">Sphingomonas citri</name>
    <dbReference type="NCBI Taxonomy" id="2862499"/>
    <lineage>
        <taxon>Bacteria</taxon>
        <taxon>Pseudomonadati</taxon>
        <taxon>Pseudomonadota</taxon>
        <taxon>Alphaproteobacteria</taxon>
        <taxon>Sphingomonadales</taxon>
        <taxon>Sphingomonadaceae</taxon>
        <taxon>Sphingomonas</taxon>
    </lineage>
</organism>
<dbReference type="Proteomes" id="UP000759103">
    <property type="component" value="Unassembled WGS sequence"/>
</dbReference>
<evidence type="ECO:0000313" key="3">
    <source>
        <dbReference type="Proteomes" id="UP000759103"/>
    </source>
</evidence>
<protein>
    <submittedName>
        <fullName evidence="2">Uncharacterized protein</fullName>
    </submittedName>
</protein>
<keyword evidence="3" id="KW-1185">Reference proteome</keyword>
<sequence>MDRRLVLTNEGARHPFRRSLPPPPPLVAVSRSRTREDAKLFLLSFSAFFTCFYTLIA</sequence>
<proteinExistence type="predicted"/>
<evidence type="ECO:0000256" key="1">
    <source>
        <dbReference type="SAM" id="Phobius"/>
    </source>
</evidence>
<keyword evidence="1" id="KW-1133">Transmembrane helix</keyword>
<keyword evidence="1" id="KW-0812">Transmembrane</keyword>